<gene>
    <name evidence="2" type="ORF">HDK90DRAFT_142961</name>
</gene>
<keyword evidence="3" id="KW-1185">Reference proteome</keyword>
<comment type="caution">
    <text evidence="2">The sequence shown here is derived from an EMBL/GenBank/DDBJ whole genome shotgun (WGS) entry which is preliminary data.</text>
</comment>
<evidence type="ECO:0000313" key="2">
    <source>
        <dbReference type="EMBL" id="KAK8244025.1"/>
    </source>
</evidence>
<feature type="region of interest" description="Disordered" evidence="1">
    <location>
        <begin position="1"/>
        <end position="22"/>
    </location>
</feature>
<feature type="region of interest" description="Disordered" evidence="1">
    <location>
        <begin position="60"/>
        <end position="160"/>
    </location>
</feature>
<protein>
    <submittedName>
        <fullName evidence="2">Uncharacterized protein</fullName>
    </submittedName>
</protein>
<organism evidence="2 3">
    <name type="scientific">Phyllosticta capitalensis</name>
    <dbReference type="NCBI Taxonomy" id="121624"/>
    <lineage>
        <taxon>Eukaryota</taxon>
        <taxon>Fungi</taxon>
        <taxon>Dikarya</taxon>
        <taxon>Ascomycota</taxon>
        <taxon>Pezizomycotina</taxon>
        <taxon>Dothideomycetes</taxon>
        <taxon>Dothideomycetes incertae sedis</taxon>
        <taxon>Botryosphaeriales</taxon>
        <taxon>Phyllostictaceae</taxon>
        <taxon>Phyllosticta</taxon>
    </lineage>
</organism>
<name>A0ABR1YZ81_9PEZI</name>
<evidence type="ECO:0000313" key="3">
    <source>
        <dbReference type="Proteomes" id="UP001492380"/>
    </source>
</evidence>
<dbReference type="Proteomes" id="UP001492380">
    <property type="component" value="Unassembled WGS sequence"/>
</dbReference>
<accession>A0ABR1YZ81</accession>
<evidence type="ECO:0000256" key="1">
    <source>
        <dbReference type="SAM" id="MobiDB-lite"/>
    </source>
</evidence>
<sequence length="250" mass="27576">MDIVSRHVGGNARFSCHDSSRQRGQARVYLSGRSHSCPSPVSFSWTTTVQGVVEVLASRLGSPPSHSFRARTQTQFDSNHRQSDSKRRPHFRDRRTSLNVALRPQPKLHILAQTKTTSKPPTARPITRDQRSPDFSPPATPARSSSCPDNRATELPSSLSPAPTRLHACLLYHRHPAPANRRRSWSQARPVIPLLESASVPTLSAATLALHTTAASCFGLLQRPPALPRRSIDSPFCLSRRTSLAARPHC</sequence>
<proteinExistence type="predicted"/>
<reference evidence="2 3" key="1">
    <citation type="submission" date="2024-04" db="EMBL/GenBank/DDBJ databases">
        <title>Phyllosticta paracitricarpa is synonymous to the EU quarantine fungus P. citricarpa based on phylogenomic analyses.</title>
        <authorList>
            <consortium name="Lawrence Berkeley National Laboratory"/>
            <person name="Van Ingen-Buijs V.A."/>
            <person name="Van Westerhoven A.C."/>
            <person name="Haridas S."/>
            <person name="Skiadas P."/>
            <person name="Martin F."/>
            <person name="Groenewald J.Z."/>
            <person name="Crous P.W."/>
            <person name="Seidl M.F."/>
        </authorList>
    </citation>
    <scope>NUCLEOTIDE SEQUENCE [LARGE SCALE GENOMIC DNA]</scope>
    <source>
        <strain evidence="2 3">CBS 123374</strain>
    </source>
</reference>
<dbReference type="EMBL" id="JBBWRZ010000002">
    <property type="protein sequence ID" value="KAK8244025.1"/>
    <property type="molecule type" value="Genomic_DNA"/>
</dbReference>